<accession>A0A345XKI4</accession>
<dbReference type="EMBL" id="CP031320">
    <property type="protein sequence ID" value="AXK32150.1"/>
    <property type="molecule type" value="Genomic_DNA"/>
</dbReference>
<dbReference type="AlphaFoldDB" id="A0A345XKI4"/>
<reference evidence="1 2" key="1">
    <citation type="submission" date="2018-07" db="EMBL/GenBank/DDBJ databases">
        <title>Draft genome of the type strain Streptomyces armeniacus ATCC 15676.</title>
        <authorList>
            <person name="Labana P."/>
            <person name="Gosse J.T."/>
            <person name="Boddy C.N."/>
        </authorList>
    </citation>
    <scope>NUCLEOTIDE SEQUENCE [LARGE SCALE GENOMIC DNA]</scope>
    <source>
        <strain evidence="1 2">ATCC 15676</strain>
    </source>
</reference>
<proteinExistence type="predicted"/>
<protein>
    <submittedName>
        <fullName evidence="1">Uncharacterized protein</fullName>
    </submittedName>
</protein>
<gene>
    <name evidence="1" type="ORF">DVA86_05250</name>
</gene>
<dbReference type="KEGG" id="sarm:DVA86_05250"/>
<dbReference type="Proteomes" id="UP000254425">
    <property type="component" value="Chromosome"/>
</dbReference>
<evidence type="ECO:0000313" key="1">
    <source>
        <dbReference type="EMBL" id="AXK32150.1"/>
    </source>
</evidence>
<sequence length="64" mass="6731">MPGPYPSVSPGALGPAYPFLAKVGRCEGGVSYADGYRMLGAAETSEIKGTGLRMTEQREQLGPR</sequence>
<name>A0A345XKI4_9ACTN</name>
<dbReference type="RefSeq" id="WP_208876172.1">
    <property type="nucleotide sequence ID" value="NZ_CP031320.1"/>
</dbReference>
<evidence type="ECO:0000313" key="2">
    <source>
        <dbReference type="Proteomes" id="UP000254425"/>
    </source>
</evidence>
<keyword evidence="2" id="KW-1185">Reference proteome</keyword>
<organism evidence="1 2">
    <name type="scientific">Streptomyces armeniacus</name>
    <dbReference type="NCBI Taxonomy" id="83291"/>
    <lineage>
        <taxon>Bacteria</taxon>
        <taxon>Bacillati</taxon>
        <taxon>Actinomycetota</taxon>
        <taxon>Actinomycetes</taxon>
        <taxon>Kitasatosporales</taxon>
        <taxon>Streptomycetaceae</taxon>
        <taxon>Streptomyces</taxon>
    </lineage>
</organism>